<evidence type="ECO:0000256" key="7">
    <source>
        <dbReference type="ARBA" id="ARBA00023136"/>
    </source>
</evidence>
<keyword evidence="4" id="KW-1003">Cell membrane</keyword>
<feature type="transmembrane region" description="Helical" evidence="8">
    <location>
        <begin position="31"/>
        <end position="48"/>
    </location>
</feature>
<evidence type="ECO:0000256" key="2">
    <source>
        <dbReference type="ARBA" id="ARBA00006669"/>
    </source>
</evidence>
<name>A0A1Y1RRE0_9MICC</name>
<proteinExistence type="inferred from homology"/>
<organism evidence="9 10">
    <name type="scientific">Rothia nasimurium</name>
    <dbReference type="NCBI Taxonomy" id="85336"/>
    <lineage>
        <taxon>Bacteria</taxon>
        <taxon>Bacillati</taxon>
        <taxon>Actinomycetota</taxon>
        <taxon>Actinomycetes</taxon>
        <taxon>Micrococcales</taxon>
        <taxon>Micrococcaceae</taxon>
        <taxon>Rothia</taxon>
    </lineage>
</organism>
<dbReference type="Proteomes" id="UP000192359">
    <property type="component" value="Unassembled WGS sequence"/>
</dbReference>
<evidence type="ECO:0000256" key="8">
    <source>
        <dbReference type="SAM" id="Phobius"/>
    </source>
</evidence>
<feature type="transmembrane region" description="Helical" evidence="8">
    <location>
        <begin position="165"/>
        <end position="187"/>
    </location>
</feature>
<protein>
    <recommendedName>
        <fullName evidence="11">Nicotinamide riboside transporter PnuC</fullName>
    </recommendedName>
</protein>
<dbReference type="PANTHER" id="PTHR36122:SF2">
    <property type="entry name" value="NICOTINAMIDE RIBOSIDE TRANSPORTER PNUC"/>
    <property type="match status" value="1"/>
</dbReference>
<dbReference type="EMBL" id="LXWF01000009">
    <property type="protein sequence ID" value="ORC22582.1"/>
    <property type="molecule type" value="Genomic_DNA"/>
</dbReference>
<gene>
    <name evidence="9" type="ORF">A7979_10815</name>
</gene>
<evidence type="ECO:0000256" key="6">
    <source>
        <dbReference type="ARBA" id="ARBA00022989"/>
    </source>
</evidence>
<dbReference type="AlphaFoldDB" id="A0A1Y1RRE0"/>
<dbReference type="GO" id="GO:0034257">
    <property type="term" value="F:nicotinamide riboside transmembrane transporter activity"/>
    <property type="evidence" value="ECO:0007669"/>
    <property type="project" value="InterPro"/>
</dbReference>
<comment type="caution">
    <text evidence="9">The sequence shown here is derived from an EMBL/GenBank/DDBJ whole genome shotgun (WGS) entry which is preliminary data.</text>
</comment>
<accession>A0A1Y1RRE0</accession>
<keyword evidence="6 8" id="KW-1133">Transmembrane helix</keyword>
<evidence type="ECO:0008006" key="11">
    <source>
        <dbReference type="Google" id="ProtNLM"/>
    </source>
</evidence>
<dbReference type="InterPro" id="IPR006419">
    <property type="entry name" value="NMN_transpt_PnuC"/>
</dbReference>
<keyword evidence="10" id="KW-1185">Reference proteome</keyword>
<dbReference type="GO" id="GO:0005886">
    <property type="term" value="C:plasma membrane"/>
    <property type="evidence" value="ECO:0007669"/>
    <property type="project" value="UniProtKB-SubCell"/>
</dbReference>
<sequence>MTALTTPNPLARVTRAVLTDLFSGYTPFEKIFFPALMLLQVIVSLVAFEGWMSFIVALCGMACVILVGKGRLSNYFFGVIQNVFYLVLSLQAFFIGEVTISVFYVLTQFWGLYTWRKNMQLSRTRSGAASATLPAPGKQGVTAALDAEVAGQPVDVQTRRLTPTWIVFCLVLLAAASWGYGALLQGWGSNQPYVDAFTTVIALIAQVLMVYRFREQWVGWLVLNAVQIYLWSTVEGLGNTAMMAMYLGFIANSAYGWYNWTRLSRTGAAS</sequence>
<dbReference type="NCBIfam" id="TIGR01528">
    <property type="entry name" value="NMN_trans_PnuC"/>
    <property type="match status" value="2"/>
</dbReference>
<evidence type="ECO:0000256" key="3">
    <source>
        <dbReference type="ARBA" id="ARBA00022448"/>
    </source>
</evidence>
<evidence type="ECO:0000313" key="10">
    <source>
        <dbReference type="Proteomes" id="UP000192359"/>
    </source>
</evidence>
<keyword evidence="5 8" id="KW-0812">Transmembrane</keyword>
<evidence type="ECO:0000256" key="4">
    <source>
        <dbReference type="ARBA" id="ARBA00022475"/>
    </source>
</evidence>
<comment type="subcellular location">
    <subcellularLocation>
        <location evidence="1">Cell membrane</location>
        <topology evidence="1">Multi-pass membrane protein</topology>
    </subcellularLocation>
</comment>
<dbReference type="PANTHER" id="PTHR36122">
    <property type="entry name" value="NICOTINAMIDE RIBOSIDE TRANSPORTER PNUC"/>
    <property type="match status" value="1"/>
</dbReference>
<keyword evidence="7 8" id="KW-0472">Membrane</keyword>
<dbReference type="OrthoDB" id="9791248at2"/>
<feature type="transmembrane region" description="Helical" evidence="8">
    <location>
        <begin position="55"/>
        <end position="77"/>
    </location>
</feature>
<evidence type="ECO:0000313" key="9">
    <source>
        <dbReference type="EMBL" id="ORC22582.1"/>
    </source>
</evidence>
<evidence type="ECO:0000256" key="5">
    <source>
        <dbReference type="ARBA" id="ARBA00022692"/>
    </source>
</evidence>
<feature type="transmembrane region" description="Helical" evidence="8">
    <location>
        <begin position="83"/>
        <end position="113"/>
    </location>
</feature>
<dbReference type="RefSeq" id="WP_083090960.1">
    <property type="nucleotide sequence ID" value="NZ_LXWF01000009.1"/>
</dbReference>
<dbReference type="Pfam" id="PF04973">
    <property type="entry name" value="NMN_transporter"/>
    <property type="match status" value="1"/>
</dbReference>
<keyword evidence="3" id="KW-0813">Transport</keyword>
<comment type="similarity">
    <text evidence="2">Belongs to the nicotinamide ribonucleoside (NR) uptake permease (TC 4.B.1) family.</text>
</comment>
<evidence type="ECO:0000256" key="1">
    <source>
        <dbReference type="ARBA" id="ARBA00004651"/>
    </source>
</evidence>
<feature type="transmembrane region" description="Helical" evidence="8">
    <location>
        <begin position="193"/>
        <end position="210"/>
    </location>
</feature>
<reference evidence="9 10" key="1">
    <citation type="submission" date="2016-05" db="EMBL/GenBank/DDBJ databases">
        <title>Draft genome sequence of a porcine commensal Rothia nasimurium.</title>
        <authorList>
            <person name="Gaiser R.A."/>
            <person name="Van Baarlen P."/>
            <person name="Wells J.M."/>
        </authorList>
    </citation>
    <scope>NUCLEOTIDE SEQUENCE [LARGE SCALE GENOMIC DNA]</scope>
    <source>
        <strain evidence="9 10">PT-32</strain>
    </source>
</reference>